<dbReference type="Pfam" id="PF00270">
    <property type="entry name" value="DEAD"/>
    <property type="match status" value="1"/>
</dbReference>
<feature type="domain" description="Helicase C-terminal" evidence="5">
    <location>
        <begin position="422"/>
        <end position="584"/>
    </location>
</feature>
<dbReference type="Gene3D" id="3.40.50.300">
    <property type="entry name" value="P-loop containing nucleotide triphosphate hydrolases"/>
    <property type="match status" value="2"/>
</dbReference>
<dbReference type="AlphaFoldDB" id="A0A3L6QFY5"/>
<dbReference type="CDD" id="cd18797">
    <property type="entry name" value="SF2_C_Hrq"/>
    <property type="match status" value="1"/>
</dbReference>
<dbReference type="GO" id="GO:0005634">
    <property type="term" value="C:nucleus"/>
    <property type="evidence" value="ECO:0007669"/>
    <property type="project" value="TreeGrafter"/>
</dbReference>
<dbReference type="InterPro" id="IPR001650">
    <property type="entry name" value="Helicase_C-like"/>
</dbReference>
<dbReference type="Proteomes" id="UP000275267">
    <property type="component" value="Unassembled WGS sequence"/>
</dbReference>
<dbReference type="InterPro" id="IPR018973">
    <property type="entry name" value="MZB"/>
</dbReference>
<dbReference type="GO" id="GO:0006289">
    <property type="term" value="P:nucleotide-excision repair"/>
    <property type="evidence" value="ECO:0007669"/>
    <property type="project" value="TreeGrafter"/>
</dbReference>
<dbReference type="GO" id="GO:0036297">
    <property type="term" value="P:interstrand cross-link repair"/>
    <property type="evidence" value="ECO:0007669"/>
    <property type="project" value="TreeGrafter"/>
</dbReference>
<dbReference type="Pfam" id="PF22982">
    <property type="entry name" value="WHD_HRQ1"/>
    <property type="match status" value="1"/>
</dbReference>
<evidence type="ECO:0000256" key="1">
    <source>
        <dbReference type="ARBA" id="ARBA00022741"/>
    </source>
</evidence>
<organism evidence="6 7">
    <name type="scientific">Panicum miliaceum</name>
    <name type="common">Proso millet</name>
    <name type="synonym">Broomcorn millet</name>
    <dbReference type="NCBI Taxonomy" id="4540"/>
    <lineage>
        <taxon>Eukaryota</taxon>
        <taxon>Viridiplantae</taxon>
        <taxon>Streptophyta</taxon>
        <taxon>Embryophyta</taxon>
        <taxon>Tracheophyta</taxon>
        <taxon>Spermatophyta</taxon>
        <taxon>Magnoliopsida</taxon>
        <taxon>Liliopsida</taxon>
        <taxon>Poales</taxon>
        <taxon>Poaceae</taxon>
        <taxon>PACMAD clade</taxon>
        <taxon>Panicoideae</taxon>
        <taxon>Panicodae</taxon>
        <taxon>Paniceae</taxon>
        <taxon>Panicinae</taxon>
        <taxon>Panicum</taxon>
        <taxon>Panicum sect. Panicum</taxon>
    </lineage>
</organism>
<dbReference type="InterPro" id="IPR011545">
    <property type="entry name" value="DEAD/DEAH_box_helicase_dom"/>
</dbReference>
<gene>
    <name evidence="6" type="ORF">C2845_PM12G00660</name>
</gene>
<keyword evidence="7" id="KW-1185">Reference proteome</keyword>
<keyword evidence="2" id="KW-0067">ATP-binding</keyword>
<dbReference type="InterPro" id="IPR027417">
    <property type="entry name" value="P-loop_NTPase"/>
</dbReference>
<dbReference type="InterPro" id="IPR055227">
    <property type="entry name" value="HRQ1_WHD"/>
</dbReference>
<dbReference type="GO" id="GO:0005524">
    <property type="term" value="F:ATP binding"/>
    <property type="evidence" value="ECO:0007669"/>
    <property type="project" value="UniProtKB-KW"/>
</dbReference>
<dbReference type="SMART" id="SM00487">
    <property type="entry name" value="DEXDc"/>
    <property type="match status" value="1"/>
</dbReference>
<dbReference type="SMART" id="SM00490">
    <property type="entry name" value="HELICc"/>
    <property type="match status" value="1"/>
</dbReference>
<dbReference type="PROSITE" id="PS51194">
    <property type="entry name" value="HELICASE_CTER"/>
    <property type="match status" value="1"/>
</dbReference>
<evidence type="ECO:0000256" key="3">
    <source>
        <dbReference type="SAM" id="MobiDB-lite"/>
    </source>
</evidence>
<dbReference type="GO" id="GO:0003676">
    <property type="term" value="F:nucleic acid binding"/>
    <property type="evidence" value="ECO:0007669"/>
    <property type="project" value="InterPro"/>
</dbReference>
<protein>
    <recommendedName>
        <fullName evidence="8">ATP-dependent helicase YprA</fullName>
    </recommendedName>
</protein>
<sequence>MAGKDQRAVVLLPVRALDGRTTAVRLPAPATVRDLKAALRASFPPAQAAPAFHLFLRGGKLVLDADLASLSLARGDFFSLIPFASRPAPPQSTPTPSAAAAPNPRPPAFASEKKRKAFSSSWRGEDVYAKIARQPFLAVLFYCHGEQPLGPAPMVEHLKQGLGKHGPVRHVQEIPGREASFCPLPPHLSQPTRDALNAIGVTRLYSHQAQAIEAAVSGKHVVVSTSTSSGKSLCYNVPVLESVSRPSSTSCALYIFPTKALAQDQLKTLLEMTKGLRDFDVNIYDGDTPMKDRAKVRDGARLLITNPDMLHMSILACHAQFRIILSNLEYVVIDEAHSYKGAFGCHTTLILRRLKRICQDVYGSHPKFIFCTATLANPREHVMELAKLDDVELVENDGSPCGSKYFLLWNPSVARAQERRPSPIQEVSYLFAEMVQHGLRCIAFCKTKKLCEMVLARTREILEETSVELADSICVYRGGYVAEDRRKIEADLFGGKLRGVAATNALELGIDVGHIDATLHLGFPGSIASFWQQAGRSGRRSKQSIAVYVGFEGALDQYFMNFPRKLFGKPVEHCQVDSQNQKVLGQHLAFAAFEKPLCPEHDERYFGSGMNSVMVTLNDRGCLMNNQSGDSGVWKYAGPDKSPSRTVSIRAIEHDRYKVIDKQGYRVLEEIEESKAFFQVYEGAVYMHQGCSYLVERLDHSSRTAYCRVADLKYYTKIRDHTEISVLEGDVALPPGSASSKTDMVRTTAQANNCKVMTEWVCFDRIWKSNNLFSYNIKLDLPPYSFDTQAAWVSVPKSVRAAIEQRKLGFQGGVHAASHALLSIVPLHMMCSTSDLGTQCADPQQTSKTPDRILLYDKHLGGIGLASQVKLLFGELLVAALQLISTCGCTNLDGCPNCIQSFACAGYNKNLDKAAAVLILKEVIENERLSVYGKDGSQQSS</sequence>
<dbReference type="CDD" id="cd17923">
    <property type="entry name" value="DEXHc_Hrq1-like"/>
    <property type="match status" value="1"/>
</dbReference>
<dbReference type="Pfam" id="PF00271">
    <property type="entry name" value="Helicase_C"/>
    <property type="match status" value="1"/>
</dbReference>
<dbReference type="EMBL" id="PQIB02000012">
    <property type="protein sequence ID" value="RLM79340.1"/>
    <property type="molecule type" value="Genomic_DNA"/>
</dbReference>
<dbReference type="STRING" id="4540.A0A3L6QFY5"/>
<name>A0A3L6QFY5_PANMI</name>
<dbReference type="SUPFAM" id="SSF52540">
    <property type="entry name" value="P-loop containing nucleoside triphosphate hydrolases"/>
    <property type="match status" value="1"/>
</dbReference>
<accession>A0A3L6QFY5</accession>
<evidence type="ECO:0000313" key="7">
    <source>
        <dbReference type="Proteomes" id="UP000275267"/>
    </source>
</evidence>
<comment type="caution">
    <text evidence="6">The sequence shown here is derived from an EMBL/GenBank/DDBJ whole genome shotgun (WGS) entry which is preliminary data.</text>
</comment>
<dbReference type="PANTHER" id="PTHR47957">
    <property type="entry name" value="ATP-DEPENDENT HELICASE HRQ1"/>
    <property type="match status" value="1"/>
</dbReference>
<feature type="region of interest" description="Disordered" evidence="3">
    <location>
        <begin position="88"/>
        <end position="114"/>
    </location>
</feature>
<dbReference type="OrthoDB" id="18781at2759"/>
<evidence type="ECO:0008006" key="8">
    <source>
        <dbReference type="Google" id="ProtNLM"/>
    </source>
</evidence>
<proteinExistence type="predicted"/>
<dbReference type="InterPro" id="IPR014001">
    <property type="entry name" value="Helicase_ATP-bd"/>
</dbReference>
<dbReference type="Pfam" id="PF09369">
    <property type="entry name" value="MZB"/>
    <property type="match status" value="1"/>
</dbReference>
<feature type="domain" description="Helicase ATP-binding" evidence="4">
    <location>
        <begin position="212"/>
        <end position="393"/>
    </location>
</feature>
<reference evidence="7" key="1">
    <citation type="journal article" date="2019" name="Nat. Commun.">
        <title>The genome of broomcorn millet.</title>
        <authorList>
            <person name="Zou C."/>
            <person name="Miki D."/>
            <person name="Li D."/>
            <person name="Tang Q."/>
            <person name="Xiao L."/>
            <person name="Rajput S."/>
            <person name="Deng P."/>
            <person name="Jia W."/>
            <person name="Huang R."/>
            <person name="Zhang M."/>
            <person name="Sun Y."/>
            <person name="Hu J."/>
            <person name="Fu X."/>
            <person name="Schnable P.S."/>
            <person name="Li F."/>
            <person name="Zhang H."/>
            <person name="Feng B."/>
            <person name="Zhu X."/>
            <person name="Liu R."/>
            <person name="Schnable J.C."/>
            <person name="Zhu J.-K."/>
            <person name="Zhang H."/>
        </authorList>
    </citation>
    <scope>NUCLEOTIDE SEQUENCE [LARGE SCALE GENOMIC DNA]</scope>
</reference>
<evidence type="ECO:0000256" key="2">
    <source>
        <dbReference type="ARBA" id="ARBA00022840"/>
    </source>
</evidence>
<dbReference type="PANTHER" id="PTHR47957:SF2">
    <property type="entry name" value="OS02G0111900 PROTEIN"/>
    <property type="match status" value="1"/>
</dbReference>
<evidence type="ECO:0000259" key="4">
    <source>
        <dbReference type="PROSITE" id="PS51192"/>
    </source>
</evidence>
<keyword evidence="1" id="KW-0547">Nucleotide-binding</keyword>
<dbReference type="PROSITE" id="PS51192">
    <property type="entry name" value="HELICASE_ATP_BIND_1"/>
    <property type="match status" value="1"/>
</dbReference>
<evidence type="ECO:0000313" key="6">
    <source>
        <dbReference type="EMBL" id="RLM79340.1"/>
    </source>
</evidence>
<dbReference type="GO" id="GO:0043138">
    <property type="term" value="F:3'-5' DNA helicase activity"/>
    <property type="evidence" value="ECO:0007669"/>
    <property type="project" value="TreeGrafter"/>
</dbReference>
<evidence type="ECO:0000259" key="5">
    <source>
        <dbReference type="PROSITE" id="PS51194"/>
    </source>
</evidence>